<protein>
    <submittedName>
        <fullName evidence="1">Uncharacterized protein</fullName>
    </submittedName>
</protein>
<comment type="caution">
    <text evidence="1">The sequence shown here is derived from an EMBL/GenBank/DDBJ whole genome shotgun (WGS) entry which is preliminary data.</text>
</comment>
<dbReference type="Proteomes" id="UP001165186">
    <property type="component" value="Unassembled WGS sequence"/>
</dbReference>
<accession>A0ACB5RXY4</accession>
<evidence type="ECO:0000313" key="1">
    <source>
        <dbReference type="EMBL" id="GME25369.1"/>
    </source>
</evidence>
<proteinExistence type="predicted"/>
<name>A0ACB5RXY4_9PEZI</name>
<organism evidence="1 2">
    <name type="scientific">Neofusicoccum parvum</name>
    <dbReference type="NCBI Taxonomy" id="310453"/>
    <lineage>
        <taxon>Eukaryota</taxon>
        <taxon>Fungi</taxon>
        <taxon>Dikarya</taxon>
        <taxon>Ascomycota</taxon>
        <taxon>Pezizomycotina</taxon>
        <taxon>Dothideomycetes</taxon>
        <taxon>Dothideomycetes incertae sedis</taxon>
        <taxon>Botryosphaeriales</taxon>
        <taxon>Botryosphaeriaceae</taxon>
        <taxon>Neofusicoccum</taxon>
    </lineage>
</organism>
<dbReference type="EMBL" id="BSXG01000019">
    <property type="protein sequence ID" value="GME25369.1"/>
    <property type="molecule type" value="Genomic_DNA"/>
</dbReference>
<sequence length="221" mass="25115">MRAPPLPLELWTRIITHLPLRHLARTWFALRSCSRLLRAAAEEAYLTRHVAGGTSLVFDALGYDAKHLAEREGLCEEVGKFAMPFRFKRVDGEDRGRVVFGVDWEEAGVWTGRRGVGGGRNFDAWVQAVRWYVEGRAGRMGEERWAGRCRVGRGGVGRPDCPVYTVVVGRVVNDTELPGLEVDFEEMEVTFEWRGMLDRLLGEEEAIRRQCPEERVRSKVG</sequence>
<reference evidence="1" key="1">
    <citation type="submission" date="2024-09" db="EMBL/GenBank/DDBJ databases">
        <title>Draft Genome Sequences of Neofusicoccum parvum.</title>
        <authorList>
            <person name="Ashida A."/>
            <person name="Camagna M."/>
            <person name="Tanaka A."/>
            <person name="Takemoto D."/>
        </authorList>
    </citation>
    <scope>NUCLEOTIDE SEQUENCE</scope>
    <source>
        <strain evidence="1">PPO83</strain>
    </source>
</reference>
<gene>
    <name evidence="1" type="primary">g604</name>
    <name evidence="1" type="ORF">NpPPO83_00000604</name>
</gene>
<keyword evidence="2" id="KW-1185">Reference proteome</keyword>
<evidence type="ECO:0000313" key="2">
    <source>
        <dbReference type="Proteomes" id="UP001165186"/>
    </source>
</evidence>